<evidence type="ECO:0000256" key="1">
    <source>
        <dbReference type="ARBA" id="ARBA00000085"/>
    </source>
</evidence>
<dbReference type="Pfam" id="PF13426">
    <property type="entry name" value="PAS_9"/>
    <property type="match status" value="1"/>
</dbReference>
<dbReference type="FunFam" id="3.30.450.20:FF:000060">
    <property type="entry name" value="Sensor protein FixL"/>
    <property type="match status" value="1"/>
</dbReference>
<dbReference type="InterPro" id="IPR001789">
    <property type="entry name" value="Sig_transdc_resp-reg_receiver"/>
</dbReference>
<feature type="domain" description="Response regulatory" evidence="12">
    <location>
        <begin position="396"/>
        <end position="512"/>
    </location>
</feature>
<dbReference type="eggNOG" id="COG3852">
    <property type="taxonomic scope" value="Bacteria"/>
</dbReference>
<evidence type="ECO:0000256" key="2">
    <source>
        <dbReference type="ARBA" id="ARBA00012438"/>
    </source>
</evidence>
<protein>
    <recommendedName>
        <fullName evidence="9">Sensor protein FixL</fullName>
        <ecNumber evidence="2">2.7.13.3</ecNumber>
    </recommendedName>
</protein>
<evidence type="ECO:0000256" key="6">
    <source>
        <dbReference type="ARBA" id="ARBA00022777"/>
    </source>
</evidence>
<dbReference type="InterPro" id="IPR005467">
    <property type="entry name" value="His_kinase_dom"/>
</dbReference>
<dbReference type="Gene3D" id="3.30.565.10">
    <property type="entry name" value="Histidine kinase-like ATPase, C-terminal domain"/>
    <property type="match status" value="1"/>
</dbReference>
<dbReference type="GO" id="GO:0005524">
    <property type="term" value="F:ATP binding"/>
    <property type="evidence" value="ECO:0007669"/>
    <property type="project" value="UniProtKB-KW"/>
</dbReference>
<dbReference type="PROSITE" id="PS50109">
    <property type="entry name" value="HIS_KIN"/>
    <property type="match status" value="1"/>
</dbReference>
<evidence type="ECO:0000259" key="13">
    <source>
        <dbReference type="PROSITE" id="PS50112"/>
    </source>
</evidence>
<dbReference type="SUPFAM" id="SSF55785">
    <property type="entry name" value="PYP-like sensor domain (PAS domain)"/>
    <property type="match status" value="1"/>
</dbReference>
<feature type="modified residue" description="4-aspartylphosphate" evidence="10">
    <location>
        <position position="446"/>
    </location>
</feature>
<dbReference type="InterPro" id="IPR036890">
    <property type="entry name" value="HATPase_C_sf"/>
</dbReference>
<keyword evidence="7" id="KW-0067">ATP-binding</keyword>
<evidence type="ECO:0000259" key="11">
    <source>
        <dbReference type="PROSITE" id="PS50109"/>
    </source>
</evidence>
<dbReference type="CDD" id="cd00082">
    <property type="entry name" value="HisKA"/>
    <property type="match status" value="1"/>
</dbReference>
<dbReference type="NCBIfam" id="TIGR00229">
    <property type="entry name" value="sensory_box"/>
    <property type="match status" value="1"/>
</dbReference>
<dbReference type="InterPro" id="IPR011006">
    <property type="entry name" value="CheY-like_superfamily"/>
</dbReference>
<dbReference type="CDD" id="cd00130">
    <property type="entry name" value="PAS"/>
    <property type="match status" value="1"/>
</dbReference>
<evidence type="ECO:0000256" key="8">
    <source>
        <dbReference type="ARBA" id="ARBA00059827"/>
    </source>
</evidence>
<dbReference type="InterPro" id="IPR003661">
    <property type="entry name" value="HisK_dim/P_dom"/>
</dbReference>
<keyword evidence="5" id="KW-0547">Nucleotide-binding</keyword>
<dbReference type="STRING" id="1300350.Z948_3315"/>
<comment type="catalytic activity">
    <reaction evidence="1">
        <text>ATP + protein L-histidine = ADP + protein N-phospho-L-histidine.</text>
        <dbReference type="EC" id="2.7.13.3"/>
    </reaction>
</comment>
<dbReference type="PRINTS" id="PR00344">
    <property type="entry name" value="BCTRLSENSOR"/>
</dbReference>
<evidence type="ECO:0000313" key="15">
    <source>
        <dbReference type="Proteomes" id="UP000027734"/>
    </source>
</evidence>
<evidence type="ECO:0000256" key="9">
    <source>
        <dbReference type="ARBA" id="ARBA00070616"/>
    </source>
</evidence>
<accession>A0A073IGF5</accession>
<dbReference type="Gene3D" id="1.10.287.130">
    <property type="match status" value="1"/>
</dbReference>
<dbReference type="RefSeq" id="WP_025060588.1">
    <property type="nucleotide sequence ID" value="NZ_JAMC01000006.1"/>
</dbReference>
<sequence>MVKETEDSAVLNAILDAAVDAMIVSDHKGIIERANAAAAKMFQYETSEMIGKSLNILMPAALAAQHDGFMSHHIKTGEKRIIGIGRDVEGQRKDGTTFPLHLSVGNSEIAGQPLFVGILHDQTEQKATEEILARSQRLDAIGQMTGGIAHDFNNLLTVIIGNLELLEMQGAGARQLPLIKDALESAEMGADLTSRLMMFAGRSNLKPEEADLQQLCTDTLEMIKMSLGANYQIRTDFAANLDRVLIDPTQFKSALMNLAFNARDAMGHSGELLISTSNVTIDDRYIAQEIDIEPGHYVRLSISDTGDGMSAEAQKRAFEPFFTTKTETGGTGLGLAMVHGFMRQSAGHVTLYSELGLGTSFGLYFPTLTDDAKETPASDTDLQVNPKPESYSEGKVVLVVEDNAKVRKLSLERIQSLGFETLEADSGDAAYQLLLNGARVDLVFSDLVMPGSLNGYDLAAKVEAEFPNLKVLLTSGYAGDVISSRLPQSHPFELLHKPYRQAELVSRLKQMFSA</sequence>
<organism evidence="14 15">
    <name type="scientific">Sulfitobacter donghicola DSW-25 = KCTC 12864 = JCM 14565</name>
    <dbReference type="NCBI Taxonomy" id="1300350"/>
    <lineage>
        <taxon>Bacteria</taxon>
        <taxon>Pseudomonadati</taxon>
        <taxon>Pseudomonadota</taxon>
        <taxon>Alphaproteobacteria</taxon>
        <taxon>Rhodobacterales</taxon>
        <taxon>Roseobacteraceae</taxon>
        <taxon>Sulfitobacter</taxon>
    </lineage>
</organism>
<keyword evidence="15" id="KW-1185">Reference proteome</keyword>
<dbReference type="InterPro" id="IPR035965">
    <property type="entry name" value="PAS-like_dom_sf"/>
</dbReference>
<dbReference type="GO" id="GO:0006355">
    <property type="term" value="P:regulation of DNA-templated transcription"/>
    <property type="evidence" value="ECO:0007669"/>
    <property type="project" value="InterPro"/>
</dbReference>
<gene>
    <name evidence="14" type="ORF">DSW25_15795</name>
</gene>
<comment type="function">
    <text evidence="8">Putative oxygen sensor; modulates the activity of FixJ, a transcriptional activator of nitrogen fixation fixK gene. FixL probably acts as a kinase that phosphorylates FixJ.</text>
</comment>
<dbReference type="Pfam" id="PF00512">
    <property type="entry name" value="HisKA"/>
    <property type="match status" value="1"/>
</dbReference>
<dbReference type="InterPro" id="IPR036097">
    <property type="entry name" value="HisK_dim/P_sf"/>
</dbReference>
<dbReference type="SMART" id="SM00388">
    <property type="entry name" value="HisKA"/>
    <property type="match status" value="1"/>
</dbReference>
<feature type="domain" description="Histidine kinase" evidence="11">
    <location>
        <begin position="147"/>
        <end position="369"/>
    </location>
</feature>
<dbReference type="SMART" id="SM00091">
    <property type="entry name" value="PAS"/>
    <property type="match status" value="1"/>
</dbReference>
<dbReference type="PANTHER" id="PTHR43065">
    <property type="entry name" value="SENSOR HISTIDINE KINASE"/>
    <property type="match status" value="1"/>
</dbReference>
<dbReference type="Gene3D" id="3.30.450.20">
    <property type="entry name" value="PAS domain"/>
    <property type="match status" value="1"/>
</dbReference>
<dbReference type="InterPro" id="IPR000014">
    <property type="entry name" value="PAS"/>
</dbReference>
<dbReference type="Proteomes" id="UP000027734">
    <property type="component" value="Unassembled WGS sequence"/>
</dbReference>
<dbReference type="SMART" id="SM00448">
    <property type="entry name" value="REC"/>
    <property type="match status" value="1"/>
</dbReference>
<evidence type="ECO:0000256" key="10">
    <source>
        <dbReference type="PROSITE-ProRule" id="PRU00169"/>
    </source>
</evidence>
<dbReference type="PANTHER" id="PTHR43065:SF49">
    <property type="entry name" value="HISTIDINE KINASE"/>
    <property type="match status" value="1"/>
</dbReference>
<dbReference type="PROSITE" id="PS50110">
    <property type="entry name" value="RESPONSE_REGULATORY"/>
    <property type="match status" value="1"/>
</dbReference>
<dbReference type="GO" id="GO:0000155">
    <property type="term" value="F:phosphorelay sensor kinase activity"/>
    <property type="evidence" value="ECO:0007669"/>
    <property type="project" value="InterPro"/>
</dbReference>
<dbReference type="InterPro" id="IPR003594">
    <property type="entry name" value="HATPase_dom"/>
</dbReference>
<dbReference type="SUPFAM" id="SSF47384">
    <property type="entry name" value="Homodimeric domain of signal transducing histidine kinase"/>
    <property type="match status" value="1"/>
</dbReference>
<dbReference type="Pfam" id="PF00072">
    <property type="entry name" value="Response_reg"/>
    <property type="match status" value="1"/>
</dbReference>
<name>A0A073IGF5_9RHOB</name>
<evidence type="ECO:0000256" key="7">
    <source>
        <dbReference type="ARBA" id="ARBA00022840"/>
    </source>
</evidence>
<feature type="domain" description="PAS" evidence="13">
    <location>
        <begin position="7"/>
        <end position="59"/>
    </location>
</feature>
<dbReference type="Pfam" id="PF02518">
    <property type="entry name" value="HATPase_c"/>
    <property type="match status" value="1"/>
</dbReference>
<dbReference type="AlphaFoldDB" id="A0A073IGF5"/>
<proteinExistence type="predicted"/>
<keyword evidence="4" id="KW-0808">Transferase</keyword>
<reference evidence="14 15" key="1">
    <citation type="submission" date="2014-01" db="EMBL/GenBank/DDBJ databases">
        <title>Sulfitobacter donghicola JCM 14565 Genome Sequencing.</title>
        <authorList>
            <person name="Lai Q."/>
            <person name="Hong Z."/>
        </authorList>
    </citation>
    <scope>NUCLEOTIDE SEQUENCE [LARGE SCALE GENOMIC DNA]</scope>
    <source>
        <strain evidence="14 15">JCM 14565</strain>
    </source>
</reference>
<dbReference type="PROSITE" id="PS50112">
    <property type="entry name" value="PAS"/>
    <property type="match status" value="1"/>
</dbReference>
<dbReference type="EMBL" id="JAMC01000006">
    <property type="protein sequence ID" value="KEJ88546.1"/>
    <property type="molecule type" value="Genomic_DNA"/>
</dbReference>
<keyword evidence="3 10" id="KW-0597">Phosphoprotein</keyword>
<evidence type="ECO:0000256" key="3">
    <source>
        <dbReference type="ARBA" id="ARBA00022553"/>
    </source>
</evidence>
<evidence type="ECO:0000256" key="4">
    <source>
        <dbReference type="ARBA" id="ARBA00022679"/>
    </source>
</evidence>
<dbReference type="EC" id="2.7.13.3" evidence="2"/>
<evidence type="ECO:0000259" key="12">
    <source>
        <dbReference type="PROSITE" id="PS50110"/>
    </source>
</evidence>
<evidence type="ECO:0000256" key="5">
    <source>
        <dbReference type="ARBA" id="ARBA00022741"/>
    </source>
</evidence>
<dbReference type="InterPro" id="IPR004358">
    <property type="entry name" value="Sig_transdc_His_kin-like_C"/>
</dbReference>
<keyword evidence="6 14" id="KW-0418">Kinase</keyword>
<dbReference type="Gene3D" id="3.40.50.2300">
    <property type="match status" value="1"/>
</dbReference>
<dbReference type="SUPFAM" id="SSF55874">
    <property type="entry name" value="ATPase domain of HSP90 chaperone/DNA topoisomerase II/histidine kinase"/>
    <property type="match status" value="1"/>
</dbReference>
<dbReference type="SMART" id="SM00387">
    <property type="entry name" value="HATPase_c"/>
    <property type="match status" value="1"/>
</dbReference>
<comment type="caution">
    <text evidence="14">The sequence shown here is derived from an EMBL/GenBank/DDBJ whole genome shotgun (WGS) entry which is preliminary data.</text>
</comment>
<dbReference type="OrthoDB" id="9796100at2"/>
<dbReference type="SUPFAM" id="SSF52172">
    <property type="entry name" value="CheY-like"/>
    <property type="match status" value="1"/>
</dbReference>
<evidence type="ECO:0000313" key="14">
    <source>
        <dbReference type="EMBL" id="KEJ88546.1"/>
    </source>
</evidence>